<dbReference type="AlphaFoldDB" id="A0A562TXK0"/>
<dbReference type="Proteomes" id="UP000317010">
    <property type="component" value="Unassembled WGS sequence"/>
</dbReference>
<comment type="caution">
    <text evidence="1">The sequence shown here is derived from an EMBL/GenBank/DDBJ whole genome shotgun (WGS) entry which is preliminary data.</text>
</comment>
<dbReference type="EMBL" id="VLLI01000010">
    <property type="protein sequence ID" value="TWI97550.1"/>
    <property type="molecule type" value="Genomic_DNA"/>
</dbReference>
<keyword evidence="2" id="KW-1185">Reference proteome</keyword>
<protein>
    <submittedName>
        <fullName evidence="1">CRP-like cAMP-binding protein</fullName>
    </submittedName>
</protein>
<sequence>MKTEISILKYALQAFAGLDENDFQQSSRFWRCKTYKKGEYYNEYKSVCKNLGFVTSGIFRSFIIDEKTNDQKNIFLYTKNGFVVTFKSFINQVPCDYHTQAMTDATVIYICITDLLNLYKQSHKWECFGRLLAQEAFNVAIDRTESFLFKTPEERYLDLIKHHPDIFNSIQQYHISSYLGIQAPSLSRIRKRLTGKI</sequence>
<dbReference type="RefSeq" id="WP_144914357.1">
    <property type="nucleotide sequence ID" value="NZ_VLLI01000010.1"/>
</dbReference>
<reference evidence="1 2" key="1">
    <citation type="submission" date="2019-07" db="EMBL/GenBank/DDBJ databases">
        <title>Genomic Encyclopedia of Archaeal and Bacterial Type Strains, Phase II (KMG-II): from individual species to whole genera.</title>
        <authorList>
            <person name="Goeker M."/>
        </authorList>
    </citation>
    <scope>NUCLEOTIDE SEQUENCE [LARGE SCALE GENOMIC DNA]</scope>
    <source>
        <strain evidence="1 2">ATCC BAA-1854</strain>
    </source>
</reference>
<evidence type="ECO:0000313" key="2">
    <source>
        <dbReference type="Proteomes" id="UP000317010"/>
    </source>
</evidence>
<dbReference type="OrthoDB" id="663011at2"/>
<gene>
    <name evidence="1" type="ORF">JN11_03370</name>
</gene>
<dbReference type="InterPro" id="IPR014710">
    <property type="entry name" value="RmlC-like_jellyroll"/>
</dbReference>
<accession>A0A562TXK0</accession>
<dbReference type="InterPro" id="IPR018490">
    <property type="entry name" value="cNMP-bd_dom_sf"/>
</dbReference>
<name>A0A562TXK0_9SPHI</name>
<evidence type="ECO:0000313" key="1">
    <source>
        <dbReference type="EMBL" id="TWI97550.1"/>
    </source>
</evidence>
<dbReference type="SUPFAM" id="SSF51206">
    <property type="entry name" value="cAMP-binding domain-like"/>
    <property type="match status" value="1"/>
</dbReference>
<dbReference type="Gene3D" id="2.60.120.10">
    <property type="entry name" value="Jelly Rolls"/>
    <property type="match status" value="1"/>
</dbReference>
<proteinExistence type="predicted"/>
<organism evidence="1 2">
    <name type="scientific">Mucilaginibacter frigoritolerans</name>
    <dbReference type="NCBI Taxonomy" id="652788"/>
    <lineage>
        <taxon>Bacteria</taxon>
        <taxon>Pseudomonadati</taxon>
        <taxon>Bacteroidota</taxon>
        <taxon>Sphingobacteriia</taxon>
        <taxon>Sphingobacteriales</taxon>
        <taxon>Sphingobacteriaceae</taxon>
        <taxon>Mucilaginibacter</taxon>
    </lineage>
</organism>